<protein>
    <recommendedName>
        <fullName evidence="16">RCK N-terminal domain-containing protein</fullName>
    </recommendedName>
</protein>
<feature type="transmembrane region" description="Helical" evidence="11">
    <location>
        <begin position="401"/>
        <end position="422"/>
    </location>
</feature>
<feature type="transmembrane region" description="Helical" evidence="11">
    <location>
        <begin position="443"/>
        <end position="472"/>
    </location>
</feature>
<keyword evidence="6" id="KW-0630">Potassium</keyword>
<dbReference type="FunFam" id="3.40.50.720:FF:000036">
    <property type="entry name" value="Glutathione-regulated potassium-efflux system protein KefB"/>
    <property type="match status" value="1"/>
</dbReference>
<name>A0A7S3L4P7_9STRA</name>
<dbReference type="GO" id="GO:0012505">
    <property type="term" value="C:endomembrane system"/>
    <property type="evidence" value="ECO:0007669"/>
    <property type="project" value="UniProtKB-SubCell"/>
</dbReference>
<evidence type="ECO:0000256" key="1">
    <source>
        <dbReference type="ARBA" id="ARBA00004127"/>
    </source>
</evidence>
<evidence type="ECO:0000256" key="9">
    <source>
        <dbReference type="ARBA" id="ARBA00023136"/>
    </source>
</evidence>
<keyword evidence="5 11" id="KW-0812">Transmembrane</keyword>
<feature type="domain" description="Cation/H+ exchanger transmembrane" evidence="13">
    <location>
        <begin position="240"/>
        <end position="598"/>
    </location>
</feature>
<feature type="transmembrane region" description="Helical" evidence="11">
    <location>
        <begin position="311"/>
        <end position="333"/>
    </location>
</feature>
<dbReference type="GO" id="GO:0016020">
    <property type="term" value="C:membrane"/>
    <property type="evidence" value="ECO:0007669"/>
    <property type="project" value="InterPro"/>
</dbReference>
<feature type="chain" id="PRO_5030833390" description="RCK N-terminal domain-containing protein" evidence="12">
    <location>
        <begin position="22"/>
        <end position="924"/>
    </location>
</feature>
<dbReference type="Pfam" id="PF02254">
    <property type="entry name" value="TrkA_N"/>
    <property type="match status" value="1"/>
</dbReference>
<gene>
    <name evidence="15" type="ORF">ACOF00016_LOCUS7836</name>
</gene>
<dbReference type="InterPro" id="IPR038770">
    <property type="entry name" value="Na+/solute_symporter_sf"/>
</dbReference>
<evidence type="ECO:0000256" key="11">
    <source>
        <dbReference type="SAM" id="Phobius"/>
    </source>
</evidence>
<dbReference type="PANTHER" id="PTHR46157">
    <property type="entry name" value="K(+) EFFLUX ANTIPORTER 3, CHLOROPLASTIC"/>
    <property type="match status" value="1"/>
</dbReference>
<dbReference type="PANTHER" id="PTHR46157:SF4">
    <property type="entry name" value="K(+) EFFLUX ANTIPORTER 3, CHLOROPLASTIC"/>
    <property type="match status" value="1"/>
</dbReference>
<dbReference type="SUPFAM" id="SSF51735">
    <property type="entry name" value="NAD(P)-binding Rossmann-fold domains"/>
    <property type="match status" value="1"/>
</dbReference>
<evidence type="ECO:0000259" key="13">
    <source>
        <dbReference type="Pfam" id="PF00999"/>
    </source>
</evidence>
<dbReference type="InterPro" id="IPR003148">
    <property type="entry name" value="RCK_N"/>
</dbReference>
<feature type="domain" description="RCK N-terminal" evidence="14">
    <location>
        <begin position="636"/>
        <end position="741"/>
    </location>
</feature>
<evidence type="ECO:0008006" key="16">
    <source>
        <dbReference type="Google" id="ProtNLM"/>
    </source>
</evidence>
<organism evidence="15">
    <name type="scientific">Amphora coffeiformis</name>
    <dbReference type="NCBI Taxonomy" id="265554"/>
    <lineage>
        <taxon>Eukaryota</taxon>
        <taxon>Sar</taxon>
        <taxon>Stramenopiles</taxon>
        <taxon>Ochrophyta</taxon>
        <taxon>Bacillariophyta</taxon>
        <taxon>Bacillariophyceae</taxon>
        <taxon>Bacillariophycidae</taxon>
        <taxon>Thalassiophysales</taxon>
        <taxon>Catenulaceae</taxon>
        <taxon>Amphora</taxon>
    </lineage>
</organism>
<keyword evidence="8" id="KW-0406">Ion transport</keyword>
<feature type="transmembrane region" description="Helical" evidence="11">
    <location>
        <begin position="492"/>
        <end position="512"/>
    </location>
</feature>
<feature type="region of interest" description="Disordered" evidence="10">
    <location>
        <begin position="903"/>
        <end position="924"/>
    </location>
</feature>
<feature type="transmembrane region" description="Helical" evidence="11">
    <location>
        <begin position="371"/>
        <end position="395"/>
    </location>
</feature>
<evidence type="ECO:0000256" key="2">
    <source>
        <dbReference type="ARBA" id="ARBA00022448"/>
    </source>
</evidence>
<dbReference type="GO" id="GO:1902600">
    <property type="term" value="P:proton transmembrane transport"/>
    <property type="evidence" value="ECO:0007669"/>
    <property type="project" value="InterPro"/>
</dbReference>
<comment type="subcellular location">
    <subcellularLocation>
        <location evidence="1">Endomembrane system</location>
        <topology evidence="1">Multi-pass membrane protein</topology>
    </subcellularLocation>
</comment>
<feature type="signal peptide" evidence="12">
    <location>
        <begin position="1"/>
        <end position="21"/>
    </location>
</feature>
<dbReference type="InterPro" id="IPR036291">
    <property type="entry name" value="NAD(P)-bd_dom_sf"/>
</dbReference>
<accession>A0A7S3L4P7</accession>
<dbReference type="AlphaFoldDB" id="A0A7S3L4P7"/>
<keyword evidence="9 11" id="KW-0472">Membrane</keyword>
<reference evidence="15" key="1">
    <citation type="submission" date="2021-01" db="EMBL/GenBank/DDBJ databases">
        <authorList>
            <person name="Corre E."/>
            <person name="Pelletier E."/>
            <person name="Niang G."/>
            <person name="Scheremetjew M."/>
            <person name="Finn R."/>
            <person name="Kale V."/>
            <person name="Holt S."/>
            <person name="Cochrane G."/>
            <person name="Meng A."/>
            <person name="Brown T."/>
            <person name="Cohen L."/>
        </authorList>
    </citation>
    <scope>NUCLEOTIDE SEQUENCE</scope>
    <source>
        <strain evidence="15">CCMP127</strain>
    </source>
</reference>
<evidence type="ECO:0000256" key="3">
    <source>
        <dbReference type="ARBA" id="ARBA00022449"/>
    </source>
</evidence>
<keyword evidence="3" id="KW-0050">Antiport</keyword>
<evidence type="ECO:0000256" key="6">
    <source>
        <dbReference type="ARBA" id="ARBA00022958"/>
    </source>
</evidence>
<evidence type="ECO:0000256" key="8">
    <source>
        <dbReference type="ARBA" id="ARBA00023065"/>
    </source>
</evidence>
<evidence type="ECO:0000256" key="4">
    <source>
        <dbReference type="ARBA" id="ARBA00022538"/>
    </source>
</evidence>
<dbReference type="Gene3D" id="1.20.1530.20">
    <property type="match status" value="1"/>
</dbReference>
<proteinExistence type="predicted"/>
<dbReference type="EMBL" id="HBIM01009258">
    <property type="protein sequence ID" value="CAE0410326.1"/>
    <property type="molecule type" value="Transcribed_RNA"/>
</dbReference>
<keyword evidence="4" id="KW-0633">Potassium transport</keyword>
<evidence type="ECO:0000256" key="7">
    <source>
        <dbReference type="ARBA" id="ARBA00022989"/>
    </source>
</evidence>
<keyword evidence="12" id="KW-0732">Signal</keyword>
<dbReference type="GO" id="GO:0006813">
    <property type="term" value="P:potassium ion transport"/>
    <property type="evidence" value="ECO:0007669"/>
    <property type="project" value="UniProtKB-KW"/>
</dbReference>
<evidence type="ECO:0000259" key="14">
    <source>
        <dbReference type="Pfam" id="PF02254"/>
    </source>
</evidence>
<dbReference type="Pfam" id="PF00999">
    <property type="entry name" value="Na_H_Exchanger"/>
    <property type="match status" value="1"/>
</dbReference>
<feature type="transmembrane region" description="Helical" evidence="11">
    <location>
        <begin position="519"/>
        <end position="542"/>
    </location>
</feature>
<evidence type="ECO:0000256" key="10">
    <source>
        <dbReference type="SAM" id="MobiDB-lite"/>
    </source>
</evidence>
<feature type="transmembrane region" description="Helical" evidence="11">
    <location>
        <begin position="339"/>
        <end position="359"/>
    </location>
</feature>
<keyword evidence="7 11" id="KW-1133">Transmembrane helix</keyword>
<evidence type="ECO:0000256" key="12">
    <source>
        <dbReference type="SAM" id="SignalP"/>
    </source>
</evidence>
<dbReference type="InterPro" id="IPR006153">
    <property type="entry name" value="Cation/H_exchanger_TM"/>
</dbReference>
<dbReference type="Gene3D" id="3.40.50.720">
    <property type="entry name" value="NAD(P)-binding Rossmann-like Domain"/>
    <property type="match status" value="1"/>
</dbReference>
<evidence type="ECO:0000256" key="5">
    <source>
        <dbReference type="ARBA" id="ARBA00022692"/>
    </source>
</evidence>
<keyword evidence="2" id="KW-0813">Transport</keyword>
<evidence type="ECO:0000313" key="15">
    <source>
        <dbReference type="EMBL" id="CAE0410326.1"/>
    </source>
</evidence>
<sequence length="924" mass="98985">MRMLLLPSMLWGLCLIGTGEALQATHHFATKARLQPTSTSTITNRGLDHVRSVSDFSTRLYASVDDAKQGQEHGGDGLILDAEIIDNKNAATASLFPQNNNKNNPQALRQRVQARLQQWMRSIMTIFRKLWQWQRTKGKRFMASAALAMSVFLATHQALPPLTTNTMSATPTRIERVVGATTTTTDDASLALMRGGSRDSTKTTLETVEKVTSRTLKDAAMDLGEYMTGPKSDTLLLLLATALITPICKRLGTSPILGFLASGMLLGPNGCGLISGIHTTETLAELGIVFFLFEMGIELSVERLMQMRKDVFGLGLGQFGLTALAVAGFGSLFGLPGNALVVLGGGLALSSSAFVLQLLKDKDQLATRFGKASFGILLFQDLAVVPLLVVTPLLAGSGSGLARALGAATVKAFMALGSIAVAGRYLLNPLFRLVAQAQSQEAFLGVVLLTVLSMSFMTEGLGLSNTLGAFLAGVLLSETKYRYQVEADIAPFRGILLGLFFVTVGFEIDLSLIAAKLPLVAGLVAGILATKAAVTTALSLAFGLSLPNSLQTGLMLSQGGEFAFVAFGLARSLGILDPATTKLMLTSVSLTMALTPFMASVGGKIAKKLEEQTDFTHYLGQDRDASEIKESEDFAVVVGYGAVGKIVCNLLDEKLIKYVGLDTDPNKAIQARNKGLPVFYGDIARQEVADAFNVGKAKMVIVCISDRAQANRALIALRRFYPDLRIFARAVDADHASRLQNTLNVAAMVPILPEDNLLLTLPFGGAVMKALGVSPQEVNSILENKRKAVLQGRGLDEAEEEAALVQLGIQVKKANAIAVELASMSTNATKVSDEDVWDDDDEDDEWDKAAAERRKEAMEKSPFVAEVIEANCPGIADVDKNQNSTDMAEQLKETAEQLLQPEVLAEGTIEDREAISKNETNAFQ</sequence>
<dbReference type="GO" id="GO:0015297">
    <property type="term" value="F:antiporter activity"/>
    <property type="evidence" value="ECO:0007669"/>
    <property type="project" value="UniProtKB-KW"/>
</dbReference>